<keyword evidence="1" id="KW-0732">Signal</keyword>
<sequence>MGKALAAGLVSASLASTAAAEPITLLAVGDSLTQGYGLNPGEGLVPQLQGWLQARGADVNVINAGVSGDTTSGGRARLGWSLTPEVDAVMIALGGNDMLRGQPPAKARENLDAMLAEVTAKGLPAALVGLQAPGNYGAAYQEAFNAIWPELGAQYGAVVVDNLLGPIAAQSPEERAAQGLMQADGIHPSAKGVVLVVEALGPKVLELLDRVTPDS</sequence>
<dbReference type="InterPro" id="IPR013830">
    <property type="entry name" value="SGNH_hydro"/>
</dbReference>
<protein>
    <submittedName>
        <fullName evidence="3">Acyl-CoA thioesterase-1</fullName>
    </submittedName>
</protein>
<feature type="domain" description="SGNH hydrolase-type esterase" evidence="2">
    <location>
        <begin position="27"/>
        <end position="192"/>
    </location>
</feature>
<dbReference type="SUPFAM" id="SSF52266">
    <property type="entry name" value="SGNH hydrolase"/>
    <property type="match status" value="1"/>
</dbReference>
<evidence type="ECO:0000313" key="4">
    <source>
        <dbReference type="Proteomes" id="UP000186221"/>
    </source>
</evidence>
<dbReference type="InterPro" id="IPR036514">
    <property type="entry name" value="SGNH_hydro_sf"/>
</dbReference>
<dbReference type="GO" id="GO:0004622">
    <property type="term" value="F:phosphatidylcholine lysophospholipase activity"/>
    <property type="evidence" value="ECO:0007669"/>
    <property type="project" value="TreeGrafter"/>
</dbReference>
<evidence type="ECO:0000256" key="1">
    <source>
        <dbReference type="SAM" id="SignalP"/>
    </source>
</evidence>
<dbReference type="Proteomes" id="UP000186221">
    <property type="component" value="Unassembled WGS sequence"/>
</dbReference>
<dbReference type="Pfam" id="PF13472">
    <property type="entry name" value="Lipase_GDSL_2"/>
    <property type="match status" value="1"/>
</dbReference>
<gene>
    <name evidence="3" type="ORF">SAMN05421580_110132</name>
</gene>
<proteinExistence type="predicted"/>
<dbReference type="CDD" id="cd01822">
    <property type="entry name" value="Lysophospholipase_L1_like"/>
    <property type="match status" value="1"/>
</dbReference>
<accession>A0A1N7PMH5</accession>
<organism evidence="3 4">
    <name type="scientific">Rhodobacter aestuarii</name>
    <dbReference type="NCBI Taxonomy" id="453582"/>
    <lineage>
        <taxon>Bacteria</taxon>
        <taxon>Pseudomonadati</taxon>
        <taxon>Pseudomonadota</taxon>
        <taxon>Alphaproteobacteria</taxon>
        <taxon>Rhodobacterales</taxon>
        <taxon>Rhodobacter group</taxon>
        <taxon>Rhodobacter</taxon>
    </lineage>
</organism>
<dbReference type="PANTHER" id="PTHR30383">
    <property type="entry name" value="THIOESTERASE 1/PROTEASE 1/LYSOPHOSPHOLIPASE L1"/>
    <property type="match status" value="1"/>
</dbReference>
<name>A0A1N7PMH5_9RHOB</name>
<dbReference type="STRING" id="453582.SAMN05421580_110132"/>
<feature type="chain" id="PRO_5009943852" evidence="1">
    <location>
        <begin position="21"/>
        <end position="215"/>
    </location>
</feature>
<dbReference type="AlphaFoldDB" id="A0A1N7PMH5"/>
<dbReference type="OrthoDB" id="9786188at2"/>
<dbReference type="Gene3D" id="3.40.50.1110">
    <property type="entry name" value="SGNH hydrolase"/>
    <property type="match status" value="1"/>
</dbReference>
<evidence type="ECO:0000313" key="3">
    <source>
        <dbReference type="EMBL" id="SIT11788.1"/>
    </source>
</evidence>
<evidence type="ECO:0000259" key="2">
    <source>
        <dbReference type="Pfam" id="PF13472"/>
    </source>
</evidence>
<dbReference type="PANTHER" id="PTHR30383:SF24">
    <property type="entry name" value="THIOESTERASE 1_PROTEASE 1_LYSOPHOSPHOLIPASE L1"/>
    <property type="match status" value="1"/>
</dbReference>
<feature type="signal peptide" evidence="1">
    <location>
        <begin position="1"/>
        <end position="20"/>
    </location>
</feature>
<reference evidence="4" key="1">
    <citation type="submission" date="2017-01" db="EMBL/GenBank/DDBJ databases">
        <authorList>
            <person name="Varghese N."/>
            <person name="Submissions S."/>
        </authorList>
    </citation>
    <scope>NUCLEOTIDE SEQUENCE [LARGE SCALE GENOMIC DNA]</scope>
    <source>
        <strain evidence="4">DSM 19945</strain>
    </source>
</reference>
<dbReference type="RefSeq" id="WP_076485862.1">
    <property type="nucleotide sequence ID" value="NZ_FTOG01000010.1"/>
</dbReference>
<keyword evidence="4" id="KW-1185">Reference proteome</keyword>
<dbReference type="InterPro" id="IPR051532">
    <property type="entry name" value="Ester_Hydrolysis_Enzymes"/>
</dbReference>
<dbReference type="EMBL" id="FTOG01000010">
    <property type="protein sequence ID" value="SIT11788.1"/>
    <property type="molecule type" value="Genomic_DNA"/>
</dbReference>